<evidence type="ECO:0000313" key="3">
    <source>
        <dbReference type="EMBL" id="VTR91143.1"/>
    </source>
</evidence>
<keyword evidence="2" id="KW-1133">Transmembrane helix</keyword>
<proteinExistence type="predicted"/>
<accession>A0A6P2CQH0</accession>
<protein>
    <submittedName>
        <fullName evidence="3">Uncharacterized protein</fullName>
    </submittedName>
</protein>
<gene>
    <name evidence="3" type="ORF">SOIL9_65710</name>
</gene>
<feature type="transmembrane region" description="Helical" evidence="2">
    <location>
        <begin position="244"/>
        <end position="261"/>
    </location>
</feature>
<feature type="compositionally biased region" description="Low complexity" evidence="1">
    <location>
        <begin position="53"/>
        <end position="90"/>
    </location>
</feature>
<organism evidence="3 4">
    <name type="scientific">Gemmata massiliana</name>
    <dbReference type="NCBI Taxonomy" id="1210884"/>
    <lineage>
        <taxon>Bacteria</taxon>
        <taxon>Pseudomonadati</taxon>
        <taxon>Planctomycetota</taxon>
        <taxon>Planctomycetia</taxon>
        <taxon>Gemmatales</taxon>
        <taxon>Gemmataceae</taxon>
        <taxon>Gemmata</taxon>
    </lineage>
</organism>
<evidence type="ECO:0000256" key="1">
    <source>
        <dbReference type="SAM" id="MobiDB-lite"/>
    </source>
</evidence>
<name>A0A6P2CQH0_9BACT</name>
<dbReference type="Proteomes" id="UP000464178">
    <property type="component" value="Chromosome"/>
</dbReference>
<feature type="compositionally biased region" description="Pro residues" evidence="1">
    <location>
        <begin position="35"/>
        <end position="52"/>
    </location>
</feature>
<dbReference type="RefSeq" id="WP_162666183.1">
    <property type="nucleotide sequence ID" value="NZ_LR593886.1"/>
</dbReference>
<dbReference type="EMBL" id="LR593886">
    <property type="protein sequence ID" value="VTR91143.1"/>
    <property type="molecule type" value="Genomic_DNA"/>
</dbReference>
<sequence>MIRFNCPNCGRHYELLPALAFLPLVCKQCGERITPPAPDPEPPPPPPPPPAPVLQQPAAPIPTPKATLPVAKVVAPPAAKPHAPTDTAPPVAKPQPSAPPADDADDALATNSDSAPDIDFNLSGPTAANLSDAARALPPDGVNPAAGSELEGTAGSRSASSTTEKHTPPKIDLKQRAPKPSIPAPEPEVEERPEATLMPFIVDFVVFVLLVVVGMFVGEMLAQKTTGAVLSEAGSAPKFPPPDLLMWGGPPAVFALIYLLLSSRKLSVGEWLRRRRARSQ</sequence>
<feature type="compositionally biased region" description="Basic and acidic residues" evidence="1">
    <location>
        <begin position="163"/>
        <end position="175"/>
    </location>
</feature>
<evidence type="ECO:0000256" key="2">
    <source>
        <dbReference type="SAM" id="Phobius"/>
    </source>
</evidence>
<reference evidence="3 4" key="1">
    <citation type="submission" date="2019-05" db="EMBL/GenBank/DDBJ databases">
        <authorList>
            <consortium name="Science for Life Laboratories"/>
        </authorList>
    </citation>
    <scope>NUCLEOTIDE SEQUENCE [LARGE SCALE GENOMIC DNA]</scope>
    <source>
        <strain evidence="3">Soil9</strain>
    </source>
</reference>
<keyword evidence="4" id="KW-1185">Reference proteome</keyword>
<feature type="compositionally biased region" description="Low complexity" evidence="1">
    <location>
        <begin position="152"/>
        <end position="162"/>
    </location>
</feature>
<feature type="transmembrane region" description="Helical" evidence="2">
    <location>
        <begin position="197"/>
        <end position="217"/>
    </location>
</feature>
<feature type="region of interest" description="Disordered" evidence="1">
    <location>
        <begin position="35"/>
        <end position="192"/>
    </location>
</feature>
<keyword evidence="2" id="KW-0812">Transmembrane</keyword>
<dbReference type="KEGG" id="gms:SOIL9_65710"/>
<evidence type="ECO:0000313" key="4">
    <source>
        <dbReference type="Proteomes" id="UP000464178"/>
    </source>
</evidence>
<keyword evidence="2" id="KW-0472">Membrane</keyword>
<dbReference type="AlphaFoldDB" id="A0A6P2CQH0"/>